<protein>
    <recommendedName>
        <fullName evidence="3">C3H1-type domain-containing protein</fullName>
    </recommendedName>
</protein>
<keyword evidence="1" id="KW-0479">Metal-binding</keyword>
<accession>A0ABP0HBY6</accession>
<organism evidence="4 5">
    <name type="scientific">Durusdinium trenchii</name>
    <dbReference type="NCBI Taxonomy" id="1381693"/>
    <lineage>
        <taxon>Eukaryota</taxon>
        <taxon>Sar</taxon>
        <taxon>Alveolata</taxon>
        <taxon>Dinophyceae</taxon>
        <taxon>Suessiales</taxon>
        <taxon>Symbiodiniaceae</taxon>
        <taxon>Durusdinium</taxon>
    </lineage>
</organism>
<evidence type="ECO:0000259" key="3">
    <source>
        <dbReference type="PROSITE" id="PS50103"/>
    </source>
</evidence>
<feature type="region of interest" description="Disordered" evidence="2">
    <location>
        <begin position="58"/>
        <end position="84"/>
    </location>
</feature>
<name>A0ABP0HBY6_9DINO</name>
<dbReference type="InterPro" id="IPR025714">
    <property type="entry name" value="Methyltranfer_dom"/>
</dbReference>
<reference evidence="4 5" key="1">
    <citation type="submission" date="2024-02" db="EMBL/GenBank/DDBJ databases">
        <authorList>
            <person name="Chen Y."/>
            <person name="Shah S."/>
            <person name="Dougan E. K."/>
            <person name="Thang M."/>
            <person name="Chan C."/>
        </authorList>
    </citation>
    <scope>NUCLEOTIDE SEQUENCE [LARGE SCALE GENOMIC DNA]</scope>
</reference>
<feature type="compositionally biased region" description="Polar residues" evidence="2">
    <location>
        <begin position="58"/>
        <end position="76"/>
    </location>
</feature>
<dbReference type="InterPro" id="IPR000571">
    <property type="entry name" value="Znf_CCCH"/>
</dbReference>
<keyword evidence="5" id="KW-1185">Reference proteome</keyword>
<dbReference type="SUPFAM" id="SSF53335">
    <property type="entry name" value="S-adenosyl-L-methionine-dependent methyltransferases"/>
    <property type="match status" value="1"/>
</dbReference>
<keyword evidence="1" id="KW-0863">Zinc-finger</keyword>
<keyword evidence="1" id="KW-0862">Zinc</keyword>
<dbReference type="PROSITE" id="PS50103">
    <property type="entry name" value="ZF_C3H1"/>
    <property type="match status" value="1"/>
</dbReference>
<comment type="caution">
    <text evidence="4">The sequence shown here is derived from an EMBL/GenBank/DDBJ whole genome shotgun (WGS) entry which is preliminary data.</text>
</comment>
<dbReference type="Proteomes" id="UP001642484">
    <property type="component" value="Unassembled WGS sequence"/>
</dbReference>
<feature type="domain" description="C3H1-type" evidence="3">
    <location>
        <begin position="26"/>
        <end position="53"/>
    </location>
</feature>
<gene>
    <name evidence="4" type="ORF">CCMP2556_LOCUS980</name>
</gene>
<evidence type="ECO:0000313" key="4">
    <source>
        <dbReference type="EMBL" id="CAK8987719.1"/>
    </source>
</evidence>
<evidence type="ECO:0000256" key="2">
    <source>
        <dbReference type="SAM" id="MobiDB-lite"/>
    </source>
</evidence>
<dbReference type="EMBL" id="CAXAMN010000325">
    <property type="protein sequence ID" value="CAK8987719.1"/>
    <property type="molecule type" value="Genomic_DNA"/>
</dbReference>
<feature type="zinc finger region" description="C3H1-type" evidence="1">
    <location>
        <begin position="26"/>
        <end position="53"/>
    </location>
</feature>
<proteinExistence type="predicted"/>
<evidence type="ECO:0000313" key="5">
    <source>
        <dbReference type="Proteomes" id="UP001642484"/>
    </source>
</evidence>
<evidence type="ECO:0000256" key="1">
    <source>
        <dbReference type="PROSITE-ProRule" id="PRU00723"/>
    </source>
</evidence>
<dbReference type="InterPro" id="IPR029063">
    <property type="entry name" value="SAM-dependent_MTases_sf"/>
</dbReference>
<sequence>MQHSTCGQTLSFAMDTPAPGGIPASDGAPELCRNFVYRGRCGYASCCFLHDESARQQARGTPMQLPSKSLRSSGVSDETENAEAREVFTAPQRRPASIRYLFEGQSVHSNPYLKEFAGAPWLARLLEAPECARLFNVQGKRLRKELTEAFGLLHACNRALKKLAAGQTVASQGGKGVTIVDLCCGKGFGSLVLACSFPSAEVLAVDRNAHMDLSHFKACPNLRFQHLNMESSSLAADLESILGAKKSALVLLVGVHLCGMLSVHAARLFKEVVPPAALVLAPCCLDKRLPGVKLRAKRLQIDPFTYWCLKLLIEELPDCRRELLQDDDVLSERNSFILGVKAEQAQTAVT</sequence>
<dbReference type="Pfam" id="PF13679">
    <property type="entry name" value="Methyltransf_32"/>
    <property type="match status" value="1"/>
</dbReference>
<dbReference type="Gene3D" id="3.40.50.150">
    <property type="entry name" value="Vaccinia Virus protein VP39"/>
    <property type="match status" value="1"/>
</dbReference>